<keyword evidence="1" id="KW-0472">Membrane</keyword>
<evidence type="ECO:0000313" key="3">
    <source>
        <dbReference type="Proteomes" id="UP000245252"/>
    </source>
</evidence>
<organism evidence="2 3">
    <name type="scientific">Metarhizobium album</name>
    <dbReference type="NCBI Taxonomy" id="2182425"/>
    <lineage>
        <taxon>Bacteria</taxon>
        <taxon>Pseudomonadati</taxon>
        <taxon>Pseudomonadota</taxon>
        <taxon>Alphaproteobacteria</taxon>
        <taxon>Hyphomicrobiales</taxon>
        <taxon>Rhizobiaceae</taxon>
        <taxon>Metarhizobium</taxon>
    </lineage>
</organism>
<keyword evidence="1" id="KW-0812">Transmembrane</keyword>
<sequence length="81" mass="9072">MNDPDRDFNKDLDLPIMSMRTIAIGTGAGLTFWAITTYLSDLSYVLPFVIGGLFASAVHLETQIISLRKEIKRLRSNRGDI</sequence>
<accession>A0A2U2DTX1</accession>
<dbReference type="EMBL" id="QFBC01000003">
    <property type="protein sequence ID" value="PWE56752.1"/>
    <property type="molecule type" value="Genomic_DNA"/>
</dbReference>
<gene>
    <name evidence="2" type="ORF">DEM27_10340</name>
</gene>
<keyword evidence="3" id="KW-1185">Reference proteome</keyword>
<reference evidence="2 3" key="1">
    <citation type="submission" date="2018-05" db="EMBL/GenBank/DDBJ databases">
        <title>The draft genome of strain NS-104.</title>
        <authorList>
            <person name="Hang P."/>
            <person name="Jiang J."/>
        </authorList>
    </citation>
    <scope>NUCLEOTIDE SEQUENCE [LARGE SCALE GENOMIC DNA]</scope>
    <source>
        <strain evidence="2 3">NS-104</strain>
    </source>
</reference>
<keyword evidence="1" id="KW-1133">Transmembrane helix</keyword>
<evidence type="ECO:0000256" key="1">
    <source>
        <dbReference type="SAM" id="Phobius"/>
    </source>
</evidence>
<feature type="transmembrane region" description="Helical" evidence="1">
    <location>
        <begin position="45"/>
        <end position="67"/>
    </location>
</feature>
<protein>
    <submittedName>
        <fullName evidence="2">Uncharacterized protein</fullName>
    </submittedName>
</protein>
<dbReference type="AlphaFoldDB" id="A0A2U2DTX1"/>
<dbReference type="Proteomes" id="UP000245252">
    <property type="component" value="Unassembled WGS sequence"/>
</dbReference>
<feature type="transmembrane region" description="Helical" evidence="1">
    <location>
        <begin position="21"/>
        <end position="39"/>
    </location>
</feature>
<comment type="caution">
    <text evidence="2">The sequence shown here is derived from an EMBL/GenBank/DDBJ whole genome shotgun (WGS) entry which is preliminary data.</text>
</comment>
<proteinExistence type="predicted"/>
<name>A0A2U2DTX1_9HYPH</name>
<evidence type="ECO:0000313" key="2">
    <source>
        <dbReference type="EMBL" id="PWE56752.1"/>
    </source>
</evidence>
<dbReference type="RefSeq" id="WP_109458127.1">
    <property type="nucleotide sequence ID" value="NZ_QFBC01000003.1"/>
</dbReference>